<feature type="transmembrane region" description="Helical" evidence="1">
    <location>
        <begin position="21"/>
        <end position="40"/>
    </location>
</feature>
<proteinExistence type="predicted"/>
<feature type="transmembrane region" description="Helical" evidence="1">
    <location>
        <begin position="88"/>
        <end position="111"/>
    </location>
</feature>
<accession>A0ABS1JU21</accession>
<sequence length="155" mass="17020">MSTPSTKATELPKSGADFSTALILATGFVLLMWGVTYWAAWKLGFQRALDVPLATFTAGDKEHYTPWAFMAWHFRYSAHPTAGQILDAAWYAFLVGFVVLFVGLTVILGIIKRKLGAVKSHVSFSSDWADDIDVEFSGLLARDAWASKKELASLA</sequence>
<evidence type="ECO:0000313" key="3">
    <source>
        <dbReference type="Proteomes" id="UP000622707"/>
    </source>
</evidence>
<gene>
    <name evidence="2" type="ORF">JI746_21975</name>
</gene>
<evidence type="ECO:0000256" key="1">
    <source>
        <dbReference type="SAM" id="Phobius"/>
    </source>
</evidence>
<reference evidence="2 3" key="1">
    <citation type="journal article" date="2017" name="Int. J. Syst. Evol. Microbiol.">
        <title>Ramlibacter alkalitolerans sp. nov., alkali-tolerant bacterium isolated from soil of ginseng.</title>
        <authorList>
            <person name="Lee D.H."/>
            <person name="Cha C.J."/>
        </authorList>
    </citation>
    <scope>NUCLEOTIDE SEQUENCE [LARGE SCALE GENOMIC DNA]</scope>
    <source>
        <strain evidence="2 3">KACC 19305</strain>
    </source>
</reference>
<keyword evidence="1" id="KW-0812">Transmembrane</keyword>
<organism evidence="2 3">
    <name type="scientific">Ramlibacter alkalitolerans</name>
    <dbReference type="NCBI Taxonomy" id="2039631"/>
    <lineage>
        <taxon>Bacteria</taxon>
        <taxon>Pseudomonadati</taxon>
        <taxon>Pseudomonadota</taxon>
        <taxon>Betaproteobacteria</taxon>
        <taxon>Burkholderiales</taxon>
        <taxon>Comamonadaceae</taxon>
        <taxon>Ramlibacter</taxon>
    </lineage>
</organism>
<keyword evidence="1" id="KW-1133">Transmembrane helix</keyword>
<dbReference type="RefSeq" id="WP_201692421.1">
    <property type="nucleotide sequence ID" value="NZ_JAEQND010000013.1"/>
</dbReference>
<dbReference type="Proteomes" id="UP000622707">
    <property type="component" value="Unassembled WGS sequence"/>
</dbReference>
<name>A0ABS1JU21_9BURK</name>
<protein>
    <submittedName>
        <fullName evidence="2">Uncharacterized protein</fullName>
    </submittedName>
</protein>
<keyword evidence="1" id="KW-0472">Membrane</keyword>
<keyword evidence="3" id="KW-1185">Reference proteome</keyword>
<evidence type="ECO:0000313" key="2">
    <source>
        <dbReference type="EMBL" id="MBL0427790.1"/>
    </source>
</evidence>
<dbReference type="EMBL" id="JAEQND010000013">
    <property type="protein sequence ID" value="MBL0427790.1"/>
    <property type="molecule type" value="Genomic_DNA"/>
</dbReference>
<comment type="caution">
    <text evidence="2">The sequence shown here is derived from an EMBL/GenBank/DDBJ whole genome shotgun (WGS) entry which is preliminary data.</text>
</comment>